<gene>
    <name evidence="8" type="ORF">G3M99_03685</name>
</gene>
<keyword evidence="4 7" id="KW-0812">Transmembrane</keyword>
<feature type="transmembrane region" description="Helical" evidence="7">
    <location>
        <begin position="192"/>
        <end position="210"/>
    </location>
</feature>
<proteinExistence type="inferred from homology"/>
<name>A0A6M0GZE7_9CLOT</name>
<feature type="transmembrane region" description="Helical" evidence="7">
    <location>
        <begin position="99"/>
        <end position="122"/>
    </location>
</feature>
<dbReference type="InterPro" id="IPR045018">
    <property type="entry name" value="Azg-like"/>
</dbReference>
<evidence type="ECO:0000256" key="6">
    <source>
        <dbReference type="ARBA" id="ARBA00023136"/>
    </source>
</evidence>
<organism evidence="8 9">
    <name type="scientific">Clostridium senegalense</name>
    <dbReference type="NCBI Taxonomy" id="1465809"/>
    <lineage>
        <taxon>Bacteria</taxon>
        <taxon>Bacillati</taxon>
        <taxon>Bacillota</taxon>
        <taxon>Clostridia</taxon>
        <taxon>Eubacteriales</taxon>
        <taxon>Clostridiaceae</taxon>
        <taxon>Clostridium</taxon>
    </lineage>
</organism>
<dbReference type="AlphaFoldDB" id="A0A6M0GZE7"/>
<feature type="transmembrane region" description="Helical" evidence="7">
    <location>
        <begin position="315"/>
        <end position="334"/>
    </location>
</feature>
<dbReference type="GO" id="GO:0005345">
    <property type="term" value="F:purine nucleobase transmembrane transporter activity"/>
    <property type="evidence" value="ECO:0007669"/>
    <property type="project" value="TreeGrafter"/>
</dbReference>
<comment type="similarity">
    <text evidence="2">Belongs to the nucleobase:cation symporter-2 (NCS2) (TC 2.A.40) family. Azg-like subfamily.</text>
</comment>
<dbReference type="EMBL" id="JAAGPU010000004">
    <property type="protein sequence ID" value="NEU03966.1"/>
    <property type="molecule type" value="Genomic_DNA"/>
</dbReference>
<evidence type="ECO:0000256" key="5">
    <source>
        <dbReference type="ARBA" id="ARBA00022989"/>
    </source>
</evidence>
<evidence type="ECO:0000256" key="4">
    <source>
        <dbReference type="ARBA" id="ARBA00022692"/>
    </source>
</evidence>
<feature type="transmembrane region" description="Helical" evidence="7">
    <location>
        <begin position="277"/>
        <end position="295"/>
    </location>
</feature>
<evidence type="ECO:0000313" key="8">
    <source>
        <dbReference type="EMBL" id="NEU03966.1"/>
    </source>
</evidence>
<accession>A0A6M0GZE7</accession>
<comment type="subcellular location">
    <subcellularLocation>
        <location evidence="1">Membrane</location>
        <topology evidence="1">Multi-pass membrane protein</topology>
    </subcellularLocation>
</comment>
<keyword evidence="9" id="KW-1185">Reference proteome</keyword>
<dbReference type="GO" id="GO:0005886">
    <property type="term" value="C:plasma membrane"/>
    <property type="evidence" value="ECO:0007669"/>
    <property type="project" value="TreeGrafter"/>
</dbReference>
<dbReference type="Proteomes" id="UP000481872">
    <property type="component" value="Unassembled WGS sequence"/>
</dbReference>
<evidence type="ECO:0000256" key="3">
    <source>
        <dbReference type="ARBA" id="ARBA00022448"/>
    </source>
</evidence>
<evidence type="ECO:0000256" key="1">
    <source>
        <dbReference type="ARBA" id="ARBA00004141"/>
    </source>
</evidence>
<feature type="transmembrane region" description="Helical" evidence="7">
    <location>
        <begin position="20"/>
        <end position="39"/>
    </location>
</feature>
<feature type="transmembrane region" description="Helical" evidence="7">
    <location>
        <begin position="134"/>
        <end position="154"/>
    </location>
</feature>
<feature type="transmembrane region" description="Helical" evidence="7">
    <location>
        <begin position="341"/>
        <end position="357"/>
    </location>
</feature>
<feature type="transmembrane region" description="Helical" evidence="7">
    <location>
        <begin position="46"/>
        <end position="68"/>
    </location>
</feature>
<dbReference type="RefSeq" id="WP_061993987.1">
    <property type="nucleotide sequence ID" value="NZ_JAAGPU010000004.1"/>
</dbReference>
<dbReference type="PANTHER" id="PTHR43337:SF2">
    <property type="entry name" value="XANTHINE_URACIL PERMEASE"/>
    <property type="match status" value="1"/>
</dbReference>
<feature type="transmembrane region" description="Helical" evidence="7">
    <location>
        <begin position="166"/>
        <end position="185"/>
    </location>
</feature>
<comment type="caution">
    <text evidence="8">The sequence shown here is derived from an EMBL/GenBank/DDBJ whole genome shotgun (WGS) entry which is preliminary data.</text>
</comment>
<evidence type="ECO:0000256" key="7">
    <source>
        <dbReference type="SAM" id="Phobius"/>
    </source>
</evidence>
<evidence type="ECO:0000313" key="9">
    <source>
        <dbReference type="Proteomes" id="UP000481872"/>
    </source>
</evidence>
<dbReference type="InterPro" id="IPR006043">
    <property type="entry name" value="NCS2"/>
</dbReference>
<dbReference type="Pfam" id="PF00860">
    <property type="entry name" value="Xan_ur_permease"/>
    <property type="match status" value="1"/>
</dbReference>
<keyword evidence="6 7" id="KW-0472">Membrane</keyword>
<feature type="transmembrane region" description="Helical" evidence="7">
    <location>
        <begin position="410"/>
        <end position="428"/>
    </location>
</feature>
<keyword evidence="3" id="KW-0813">Transport</keyword>
<reference evidence="8 9" key="1">
    <citation type="submission" date="2020-02" db="EMBL/GenBank/DDBJ databases">
        <title>Genome assembly of a novel Clostridium senegalense strain.</title>
        <authorList>
            <person name="Gupta T.B."/>
            <person name="Jauregui R."/>
            <person name="Maclean P."/>
            <person name="Nawarathana A."/>
            <person name="Brightwell G."/>
        </authorList>
    </citation>
    <scope>NUCLEOTIDE SEQUENCE [LARGE SCALE GENOMIC DNA]</scope>
    <source>
        <strain evidence="8 9">AGRFS4</strain>
    </source>
</reference>
<dbReference type="PANTHER" id="PTHR43337">
    <property type="entry name" value="XANTHINE/URACIL PERMEASE C887.17-RELATED"/>
    <property type="match status" value="1"/>
</dbReference>
<evidence type="ECO:0000256" key="2">
    <source>
        <dbReference type="ARBA" id="ARBA00005697"/>
    </source>
</evidence>
<keyword evidence="5 7" id="KW-1133">Transmembrane helix</keyword>
<protein>
    <submittedName>
        <fullName evidence="8">NCS2 family permease</fullName>
    </submittedName>
</protein>
<feature type="transmembrane region" description="Helical" evidence="7">
    <location>
        <begin position="369"/>
        <end position="398"/>
    </location>
</feature>
<feature type="transmembrane region" description="Helical" evidence="7">
    <location>
        <begin position="242"/>
        <end position="265"/>
    </location>
</feature>
<sequence>MNNLFKLKEHNVSFKGELTAGVTSFFAAVYIIIVNASILSDTGMPLEGLIIATALSSLIGTLLVAFISNAPLLIMPGMGINALFTYTIVKSMGLSFNEALGAVVISGIIFSIIAFTKLSTIIADAIPQSLKEAISVGIGLFITFIGLQKSGLIVGNETTLIALGDLTSPSVLAFLIIFVLTLYLFSRDVPGGFLISIIVGTLICIGFKVVDLSGLSFTGIDLGSYKQIFFNMSFAKISDSSFWIAVFSLTLVLVFENIGLLHGQINGMLKADYKFKPALKATSISTIVCGIFGTSPSVSTVEGAAGIAAGGKTGLSSVIAGLLFLLSLLFIPFIKIIPDAAISPILIIIGALMMKNIENINFNNFTEGLPAFLIIALIPLTYSIVDGIAFGFITYPLMKLFKKEHKDVSMPMYIISLAFLAYFILHYSSI</sequence>